<dbReference type="GO" id="GO:0005737">
    <property type="term" value="C:cytoplasm"/>
    <property type="evidence" value="ECO:0007669"/>
    <property type="project" value="UniProtKB-SubCell"/>
</dbReference>
<reference evidence="9" key="1">
    <citation type="journal article" date="2020" name="mSystems">
        <title>Genome- and Community-Level Interaction Insights into Carbon Utilization and Element Cycling Functions of Hydrothermarchaeota in Hydrothermal Sediment.</title>
        <authorList>
            <person name="Zhou Z."/>
            <person name="Liu Y."/>
            <person name="Xu W."/>
            <person name="Pan J."/>
            <person name="Luo Z.H."/>
            <person name="Li M."/>
        </authorList>
    </citation>
    <scope>NUCLEOTIDE SEQUENCE [LARGE SCALE GENOMIC DNA]</scope>
    <source>
        <strain evidence="9">HyVt-503</strain>
    </source>
</reference>
<comment type="subcellular location">
    <subcellularLocation>
        <location evidence="6">Cytoplasm</location>
    </subcellularLocation>
</comment>
<feature type="binding site" evidence="6">
    <location>
        <position position="226"/>
    </location>
    <ligand>
        <name>L-ornithine</name>
        <dbReference type="ChEBI" id="CHEBI:46911"/>
    </ligand>
</feature>
<dbReference type="NCBIfam" id="NF001986">
    <property type="entry name" value="PRK00779.1"/>
    <property type="match status" value="1"/>
</dbReference>
<feature type="domain" description="Aspartate/ornithine carbamoyltransferase Asp/Orn-binding" evidence="7">
    <location>
        <begin position="155"/>
        <end position="304"/>
    </location>
</feature>
<dbReference type="InterPro" id="IPR006132">
    <property type="entry name" value="Asp/Orn_carbamoyltranf_P-bd"/>
</dbReference>
<dbReference type="InterPro" id="IPR036901">
    <property type="entry name" value="Asp/Orn_carbamoylTrfase_sf"/>
</dbReference>
<dbReference type="PRINTS" id="PR00100">
    <property type="entry name" value="AOTCASE"/>
</dbReference>
<keyword evidence="4 6" id="KW-0808">Transferase</keyword>
<evidence type="ECO:0000256" key="4">
    <source>
        <dbReference type="ARBA" id="ARBA00022679"/>
    </source>
</evidence>
<protein>
    <recommendedName>
        <fullName evidence="3 6">Ornithine carbamoyltransferase</fullName>
        <shortName evidence="6">OTCase</shortName>
        <ecNumber evidence="3 6">2.1.3.3</ecNumber>
    </recommendedName>
</protein>
<dbReference type="InterPro" id="IPR006130">
    <property type="entry name" value="Asp/Orn_carbamoylTrfase"/>
</dbReference>
<dbReference type="InterPro" id="IPR006131">
    <property type="entry name" value="Asp_carbamoyltransf_Asp/Orn-bd"/>
</dbReference>
<dbReference type="AlphaFoldDB" id="A0A7V2SZR1"/>
<feature type="binding site" evidence="6">
    <location>
        <begin position="134"/>
        <end position="137"/>
    </location>
    <ligand>
        <name>carbamoyl phosphate</name>
        <dbReference type="ChEBI" id="CHEBI:58228"/>
    </ligand>
</feature>
<dbReference type="EMBL" id="DRND01000411">
    <property type="protein sequence ID" value="HFC47254.1"/>
    <property type="molecule type" value="Genomic_DNA"/>
</dbReference>
<dbReference type="InterPro" id="IPR024904">
    <property type="entry name" value="OTCase_ArgI"/>
</dbReference>
<comment type="caution">
    <text evidence="9">The sequence shown here is derived from an EMBL/GenBank/DDBJ whole genome shotgun (WGS) entry which is preliminary data.</text>
</comment>
<feature type="binding site" evidence="6">
    <location>
        <position position="107"/>
    </location>
    <ligand>
        <name>carbamoyl phosphate</name>
        <dbReference type="ChEBI" id="CHEBI:58228"/>
    </ligand>
</feature>
<comment type="similarity">
    <text evidence="2 6">Belongs to the aspartate/ornithine carbamoyltransferase superfamily. OTCase family.</text>
</comment>
<dbReference type="PANTHER" id="PTHR45753:SF3">
    <property type="entry name" value="ORNITHINE TRANSCARBAMYLASE, MITOCHONDRIAL"/>
    <property type="match status" value="1"/>
</dbReference>
<dbReference type="Pfam" id="PF00185">
    <property type="entry name" value="OTCace"/>
    <property type="match status" value="1"/>
</dbReference>
<comment type="pathway">
    <text evidence="1">Amino-acid biosynthesis; L-arginine biosynthesis; L-arginine from L-ornithine and carbamoyl phosphate: step 1/3.</text>
</comment>
<gene>
    <name evidence="9" type="primary">argF</name>
    <name evidence="9" type="ORF">ENJ63_05155</name>
</gene>
<keyword evidence="6" id="KW-0963">Cytoplasm</keyword>
<evidence type="ECO:0000259" key="8">
    <source>
        <dbReference type="Pfam" id="PF02729"/>
    </source>
</evidence>
<dbReference type="PANTHER" id="PTHR45753">
    <property type="entry name" value="ORNITHINE CARBAMOYLTRANSFERASE, MITOCHONDRIAL"/>
    <property type="match status" value="1"/>
</dbReference>
<dbReference type="PROSITE" id="PS00097">
    <property type="entry name" value="CARBAMOYLTRANSFERASE"/>
    <property type="match status" value="1"/>
</dbReference>
<evidence type="ECO:0000256" key="6">
    <source>
        <dbReference type="HAMAP-Rule" id="MF_01109"/>
    </source>
</evidence>
<evidence type="ECO:0000259" key="7">
    <source>
        <dbReference type="Pfam" id="PF00185"/>
    </source>
</evidence>
<feature type="binding site" evidence="6">
    <location>
        <begin position="56"/>
        <end position="59"/>
    </location>
    <ligand>
        <name>carbamoyl phosphate</name>
        <dbReference type="ChEBI" id="CHEBI:58228"/>
    </ligand>
</feature>
<feature type="binding site" evidence="6">
    <location>
        <position position="83"/>
    </location>
    <ligand>
        <name>carbamoyl phosphate</name>
        <dbReference type="ChEBI" id="CHEBI:58228"/>
    </ligand>
</feature>
<dbReference type="EC" id="2.1.3.3" evidence="3 6"/>
<dbReference type="GO" id="GO:0042450">
    <property type="term" value="P:L-arginine biosynthetic process via ornithine"/>
    <property type="evidence" value="ECO:0007669"/>
    <property type="project" value="UniProtKB-UniRule"/>
</dbReference>
<dbReference type="GO" id="GO:0019240">
    <property type="term" value="P:citrulline biosynthetic process"/>
    <property type="evidence" value="ECO:0007669"/>
    <property type="project" value="TreeGrafter"/>
</dbReference>
<feature type="binding site" evidence="6">
    <location>
        <begin position="230"/>
        <end position="231"/>
    </location>
    <ligand>
        <name>L-ornithine</name>
        <dbReference type="ChEBI" id="CHEBI:46911"/>
    </ligand>
</feature>
<evidence type="ECO:0000256" key="1">
    <source>
        <dbReference type="ARBA" id="ARBA00004975"/>
    </source>
</evidence>
<dbReference type="GO" id="GO:0016597">
    <property type="term" value="F:amino acid binding"/>
    <property type="evidence" value="ECO:0007669"/>
    <property type="project" value="InterPro"/>
</dbReference>
<organism evidence="9">
    <name type="scientific">Dissulfuribacter thermophilus</name>
    <dbReference type="NCBI Taxonomy" id="1156395"/>
    <lineage>
        <taxon>Bacteria</taxon>
        <taxon>Pseudomonadati</taxon>
        <taxon>Thermodesulfobacteriota</taxon>
        <taxon>Dissulfuribacteria</taxon>
        <taxon>Dissulfuribacterales</taxon>
        <taxon>Dissulfuribacteraceae</taxon>
        <taxon>Dissulfuribacter</taxon>
    </lineage>
</organism>
<comment type="catalytic activity">
    <reaction evidence="5 6">
        <text>carbamoyl phosphate + L-ornithine = L-citrulline + phosphate + H(+)</text>
        <dbReference type="Rhea" id="RHEA:19513"/>
        <dbReference type="ChEBI" id="CHEBI:15378"/>
        <dbReference type="ChEBI" id="CHEBI:43474"/>
        <dbReference type="ChEBI" id="CHEBI:46911"/>
        <dbReference type="ChEBI" id="CHEBI:57743"/>
        <dbReference type="ChEBI" id="CHEBI:58228"/>
        <dbReference type="EC" id="2.1.3.3"/>
    </reaction>
</comment>
<dbReference type="PRINTS" id="PR00102">
    <property type="entry name" value="OTCASE"/>
</dbReference>
<evidence type="ECO:0000256" key="3">
    <source>
        <dbReference type="ARBA" id="ARBA00013007"/>
    </source>
</evidence>
<dbReference type="Gene3D" id="3.40.50.1370">
    <property type="entry name" value="Aspartate/ornithine carbamoyltransferase"/>
    <property type="match status" value="2"/>
</dbReference>
<evidence type="ECO:0000256" key="2">
    <source>
        <dbReference type="ARBA" id="ARBA00007805"/>
    </source>
</evidence>
<feature type="domain" description="Aspartate/ornithine carbamoyltransferase carbamoyl-P binding" evidence="8">
    <location>
        <begin position="7"/>
        <end position="147"/>
    </location>
</feature>
<dbReference type="Pfam" id="PF02729">
    <property type="entry name" value="OTCace_N"/>
    <property type="match status" value="1"/>
</dbReference>
<feature type="binding site" evidence="6">
    <location>
        <position position="166"/>
    </location>
    <ligand>
        <name>L-ornithine</name>
        <dbReference type="ChEBI" id="CHEBI:46911"/>
    </ligand>
</feature>
<evidence type="ECO:0000313" key="9">
    <source>
        <dbReference type="EMBL" id="HFC47254.1"/>
    </source>
</evidence>
<dbReference type="InterPro" id="IPR002292">
    <property type="entry name" value="Orn/put_carbamltrans"/>
</dbReference>
<feature type="binding site" evidence="6">
    <location>
        <position position="294"/>
    </location>
    <ligand>
        <name>carbamoyl phosphate</name>
        <dbReference type="ChEBI" id="CHEBI:58228"/>
    </ligand>
</feature>
<dbReference type="FunFam" id="3.40.50.1370:FF:000008">
    <property type="entry name" value="Ornithine carbamoyltransferase"/>
    <property type="match status" value="1"/>
</dbReference>
<dbReference type="GO" id="GO:0004585">
    <property type="term" value="F:ornithine carbamoyltransferase activity"/>
    <property type="evidence" value="ECO:0007669"/>
    <property type="project" value="UniProtKB-UniRule"/>
</dbReference>
<dbReference type="SUPFAM" id="SSF53671">
    <property type="entry name" value="Aspartate/ornithine carbamoyltransferase"/>
    <property type="match status" value="1"/>
</dbReference>
<dbReference type="HAMAP" id="MF_01109">
    <property type="entry name" value="OTCase"/>
    <property type="match status" value="1"/>
</dbReference>
<feature type="binding site" evidence="6">
    <location>
        <begin position="266"/>
        <end position="267"/>
    </location>
    <ligand>
        <name>carbamoyl phosphate</name>
        <dbReference type="ChEBI" id="CHEBI:58228"/>
    </ligand>
</feature>
<proteinExistence type="inferred from homology"/>
<name>A0A7V2SZR1_9BACT</name>
<dbReference type="NCBIfam" id="TIGR00658">
    <property type="entry name" value="orni_carb_tr"/>
    <property type="match status" value="1"/>
</dbReference>
<evidence type="ECO:0000256" key="5">
    <source>
        <dbReference type="ARBA" id="ARBA00048772"/>
    </source>
</evidence>
<accession>A0A7V2SZR1</accession>
<sequence length="312" mass="34813">MKQGKPRHFLRVLDLTSEEIERVLEGAFRLKRQKQAGIQSFPATGKSLGLLFEKPSTRTRVSFEAAMFTLGGQVTFMSSKDLQLQRGEPIKDTARVLSRYLDCVVIRTFGQSVVDEFAEWSEIPVINGLTNEHHPCQALSDIMTVMERKGHNCSGLSVAWVGDGNNVCHSWIELSARLGFSLKVACPKGFEPDEAILKEARTQGAQVEIVEDPVEAVRSAQVINTDVWASMGQEDEAERRREVFMPYQLNSTLLSHAPSDAIVLHCLPAHRGEEITEEVLEGPQSVVWDQAENKMHLAASILFWALDLRDGV</sequence>
<dbReference type="Proteomes" id="UP000885797">
    <property type="component" value="Unassembled WGS sequence"/>
</dbReference>